<organism evidence="2 3">
    <name type="scientific">Trichuris muris</name>
    <name type="common">Mouse whipworm</name>
    <dbReference type="NCBI Taxonomy" id="70415"/>
    <lineage>
        <taxon>Eukaryota</taxon>
        <taxon>Metazoa</taxon>
        <taxon>Ecdysozoa</taxon>
        <taxon>Nematoda</taxon>
        <taxon>Enoplea</taxon>
        <taxon>Dorylaimia</taxon>
        <taxon>Trichinellida</taxon>
        <taxon>Trichuridae</taxon>
        <taxon>Trichuris</taxon>
    </lineage>
</organism>
<accession>A0A5S6Q9N9</accession>
<feature type="compositionally biased region" description="Polar residues" evidence="1">
    <location>
        <begin position="134"/>
        <end position="151"/>
    </location>
</feature>
<keyword evidence="2" id="KW-1185">Reference proteome</keyword>
<dbReference type="WBParaSite" id="TMUE_1000003959.1">
    <property type="protein sequence ID" value="TMUE_1000003959.1"/>
    <property type="gene ID" value="WBGene00298823"/>
</dbReference>
<protein>
    <submittedName>
        <fullName evidence="3">Uncharacterized protein</fullName>
    </submittedName>
</protein>
<dbReference type="Proteomes" id="UP000046395">
    <property type="component" value="Unassembled WGS sequence"/>
</dbReference>
<dbReference type="AlphaFoldDB" id="A0A5S6Q9N9"/>
<sequence length="171" mass="19615">MQLPPFQACVTASHRMLEYLPFSSSMLENRSAELLNIRRTFDIVKWNSLLHFRSVQPFSAALRPTLPVRRTRLPVHGALHLSCRAFESEKRIVATLRSIRTRHALVLQRGDCLFKRTSAFLERLAKSKGRTPLQEVTTTSSRHHQNNAGSPQLCTWSPDDTVCFTWARRTS</sequence>
<evidence type="ECO:0000256" key="1">
    <source>
        <dbReference type="SAM" id="MobiDB-lite"/>
    </source>
</evidence>
<proteinExistence type="predicted"/>
<reference evidence="3" key="1">
    <citation type="submission" date="2019-12" db="UniProtKB">
        <authorList>
            <consortium name="WormBaseParasite"/>
        </authorList>
    </citation>
    <scope>IDENTIFICATION</scope>
</reference>
<evidence type="ECO:0000313" key="3">
    <source>
        <dbReference type="WBParaSite" id="TMUE_1000003959.1"/>
    </source>
</evidence>
<feature type="region of interest" description="Disordered" evidence="1">
    <location>
        <begin position="131"/>
        <end position="151"/>
    </location>
</feature>
<evidence type="ECO:0000313" key="2">
    <source>
        <dbReference type="Proteomes" id="UP000046395"/>
    </source>
</evidence>
<name>A0A5S6Q9N9_TRIMR</name>